<reference evidence="2 3" key="1">
    <citation type="journal article" date="2024" name="Nat. Commun.">
        <title>Phylogenomics reveals the evolutionary origins of lichenization in chlorophyte algae.</title>
        <authorList>
            <person name="Puginier C."/>
            <person name="Libourel C."/>
            <person name="Otte J."/>
            <person name="Skaloud P."/>
            <person name="Haon M."/>
            <person name="Grisel S."/>
            <person name="Petersen M."/>
            <person name="Berrin J.G."/>
            <person name="Delaux P.M."/>
            <person name="Dal Grande F."/>
            <person name="Keller J."/>
        </authorList>
    </citation>
    <scope>NUCLEOTIDE SEQUENCE [LARGE SCALE GENOMIC DNA]</scope>
    <source>
        <strain evidence="2 3">SAG 2043</strain>
    </source>
</reference>
<feature type="region of interest" description="Disordered" evidence="1">
    <location>
        <begin position="101"/>
        <end position="133"/>
    </location>
</feature>
<dbReference type="AlphaFoldDB" id="A0AAW1R812"/>
<evidence type="ECO:0000313" key="3">
    <source>
        <dbReference type="Proteomes" id="UP001489004"/>
    </source>
</evidence>
<feature type="compositionally biased region" description="Polar residues" evidence="1">
    <location>
        <begin position="101"/>
        <end position="113"/>
    </location>
</feature>
<name>A0AAW1R812_9CHLO</name>
<organism evidence="2 3">
    <name type="scientific">[Myrmecia] bisecta</name>
    <dbReference type="NCBI Taxonomy" id="41462"/>
    <lineage>
        <taxon>Eukaryota</taxon>
        <taxon>Viridiplantae</taxon>
        <taxon>Chlorophyta</taxon>
        <taxon>core chlorophytes</taxon>
        <taxon>Trebouxiophyceae</taxon>
        <taxon>Trebouxiales</taxon>
        <taxon>Trebouxiaceae</taxon>
        <taxon>Myrmecia</taxon>
    </lineage>
</organism>
<proteinExistence type="predicted"/>
<protein>
    <submittedName>
        <fullName evidence="2">Uncharacterized protein</fullName>
    </submittedName>
</protein>
<evidence type="ECO:0000313" key="2">
    <source>
        <dbReference type="EMBL" id="KAK9829779.1"/>
    </source>
</evidence>
<comment type="caution">
    <text evidence="2">The sequence shown here is derived from an EMBL/GenBank/DDBJ whole genome shotgun (WGS) entry which is preliminary data.</text>
</comment>
<gene>
    <name evidence="2" type="ORF">WJX72_007871</name>
</gene>
<accession>A0AAW1R812</accession>
<evidence type="ECO:0000256" key="1">
    <source>
        <dbReference type="SAM" id="MobiDB-lite"/>
    </source>
</evidence>
<keyword evidence="3" id="KW-1185">Reference proteome</keyword>
<dbReference type="EMBL" id="JALJOR010000001">
    <property type="protein sequence ID" value="KAK9829779.1"/>
    <property type="molecule type" value="Genomic_DNA"/>
</dbReference>
<dbReference type="Proteomes" id="UP001489004">
    <property type="component" value="Unassembled WGS sequence"/>
</dbReference>
<sequence>MNFENDYDMVWHSFARESAVYHKMLPTDACSRGIATELEGVAKVREELWAELRSRGAIPKFLLHWHDTICALKFWEKPSYDILRLLLRRSSKEQATCSLPSQVPASQLSQEPFGTQPPCWFQPSQEPLTMPEE</sequence>